<keyword evidence="3" id="KW-1185">Reference proteome</keyword>
<protein>
    <submittedName>
        <fullName evidence="2">Resolvase, N terminal domain</fullName>
    </submittedName>
</protein>
<name>A0A1H0RFZ0_9ACTN</name>
<evidence type="ECO:0000313" key="2">
    <source>
        <dbReference type="EMBL" id="SDP28467.1"/>
    </source>
</evidence>
<dbReference type="STRING" id="405564.SAMN04487905_10349"/>
<sequence>MPKLDRLARSAPPDTRAIDDTLAQRGIKLSLGGQVYNPADPMGAMLVNIPATFAEFEIDLLHARTKEGMAVAKANGKQPEQQHELVRMHGTREHTITDPAEVFTVSHITVYRPLERDGGS</sequence>
<dbReference type="SUPFAM" id="SSF53041">
    <property type="entry name" value="Resolvase-like"/>
    <property type="match status" value="1"/>
</dbReference>
<evidence type="ECO:0000259" key="1">
    <source>
        <dbReference type="PROSITE" id="PS51736"/>
    </source>
</evidence>
<dbReference type="GO" id="GO:0000150">
    <property type="term" value="F:DNA strand exchange activity"/>
    <property type="evidence" value="ECO:0007669"/>
    <property type="project" value="InterPro"/>
</dbReference>
<accession>A0A1H0RFZ0</accession>
<dbReference type="GO" id="GO:0003677">
    <property type="term" value="F:DNA binding"/>
    <property type="evidence" value="ECO:0007669"/>
    <property type="project" value="InterPro"/>
</dbReference>
<dbReference type="PROSITE" id="PS51736">
    <property type="entry name" value="RECOMBINASES_3"/>
    <property type="match status" value="1"/>
</dbReference>
<dbReference type="Proteomes" id="UP000199497">
    <property type="component" value="Unassembled WGS sequence"/>
</dbReference>
<gene>
    <name evidence="2" type="ORF">SAMN04487905_10349</name>
</gene>
<dbReference type="Gene3D" id="3.40.50.1390">
    <property type="entry name" value="Resolvase, N-terminal catalytic domain"/>
    <property type="match status" value="1"/>
</dbReference>
<dbReference type="InterPro" id="IPR006119">
    <property type="entry name" value="Resolv_N"/>
</dbReference>
<reference evidence="3" key="1">
    <citation type="submission" date="2016-10" db="EMBL/GenBank/DDBJ databases">
        <authorList>
            <person name="Varghese N."/>
            <person name="Submissions S."/>
        </authorList>
    </citation>
    <scope>NUCLEOTIDE SEQUENCE [LARGE SCALE GENOMIC DNA]</scope>
    <source>
        <strain evidence="3">DSM 46732</strain>
    </source>
</reference>
<proteinExistence type="predicted"/>
<dbReference type="AlphaFoldDB" id="A0A1H0RFZ0"/>
<dbReference type="EMBL" id="FNJR01000003">
    <property type="protein sequence ID" value="SDP28467.1"/>
    <property type="molecule type" value="Genomic_DNA"/>
</dbReference>
<evidence type="ECO:0000313" key="3">
    <source>
        <dbReference type="Proteomes" id="UP000199497"/>
    </source>
</evidence>
<dbReference type="Pfam" id="PF00239">
    <property type="entry name" value="Resolvase"/>
    <property type="match status" value="1"/>
</dbReference>
<organism evidence="2 3">
    <name type="scientific">Actinopolyspora xinjiangensis</name>
    <dbReference type="NCBI Taxonomy" id="405564"/>
    <lineage>
        <taxon>Bacteria</taxon>
        <taxon>Bacillati</taxon>
        <taxon>Actinomycetota</taxon>
        <taxon>Actinomycetes</taxon>
        <taxon>Actinopolysporales</taxon>
        <taxon>Actinopolysporaceae</taxon>
        <taxon>Actinopolyspora</taxon>
    </lineage>
</organism>
<feature type="domain" description="Resolvase/invertase-type recombinase catalytic" evidence="1">
    <location>
        <begin position="1"/>
        <end position="76"/>
    </location>
</feature>
<dbReference type="InterPro" id="IPR036162">
    <property type="entry name" value="Resolvase-like_N_sf"/>
</dbReference>